<dbReference type="InterPro" id="IPR001633">
    <property type="entry name" value="EAL_dom"/>
</dbReference>
<sequence length="510" mass="56456">MLRAIIPPIAAVLTFIAGIFILNVQLWYSAKIDNVAGATQAVENINQILDEAKTASKTAMAIAASGCTVEGQYQLGTTAVLSPHLRTILILKEGKAWCTSLPGNRLLLTNPASLPDTPLTLVRAKDNVHQHPALVYRADISDGVILVTISDSHIHDALNSTGKNAQLRMIVGRYSLGQDGDVREVGRQNHREDIIDAKMYPFSVQYTSPAFFSLKRIFRQGAGVLIFVLLMSCTAGWSLNKYFNKTITPADALKRAINNGEIIPYYQPVMDGRDNSIRGIEVLARWKHPDAGFISPAAFIPLAEKSGLIIPLTQSLMWQVVTHMNAISSKLPEGFHVGINFSAAHINAASFVEDCLKYQAGFVNKKLTLVLEVTEREPLHVDEQLISNLNTLHANGFAIALDDFGTGYSGLSYLHDLNIDYIKIDQSFVGRVNEDEDSTKLLDCVLDLARKLSLTIVAEGVETQTQLNYLNRNNISLLQGYYFYKPVKFVELVKILLSKPKEKIERYIET</sequence>
<dbReference type="CDD" id="cd01948">
    <property type="entry name" value="EAL"/>
    <property type="match status" value="1"/>
</dbReference>
<comment type="catalytic activity">
    <reaction evidence="9">
        <text>3',3'-c-di-GMP + H2O = 5'-phosphoguanylyl(3'-&gt;5')guanosine + H(+)</text>
        <dbReference type="Rhea" id="RHEA:24902"/>
        <dbReference type="ChEBI" id="CHEBI:15377"/>
        <dbReference type="ChEBI" id="CHEBI:15378"/>
        <dbReference type="ChEBI" id="CHEBI:58754"/>
        <dbReference type="ChEBI" id="CHEBI:58805"/>
        <dbReference type="EC" id="3.1.4.52"/>
    </reaction>
</comment>
<keyword evidence="5 10" id="KW-0812">Transmembrane</keyword>
<dbReference type="Pfam" id="PF00563">
    <property type="entry name" value="EAL"/>
    <property type="match status" value="1"/>
</dbReference>
<reference evidence="12" key="1">
    <citation type="submission" date="2022-05" db="EMBL/GenBank/DDBJ databases">
        <authorList>
            <person name="Blom J."/>
        </authorList>
    </citation>
    <scope>NUCLEOTIDE SEQUENCE</scope>
    <source>
        <strain evidence="12">Type strain: CPO20170097</strain>
    </source>
</reference>
<evidence type="ECO:0000256" key="2">
    <source>
        <dbReference type="ARBA" id="ARBA00012282"/>
    </source>
</evidence>
<evidence type="ECO:0000256" key="8">
    <source>
        <dbReference type="ARBA" id="ARBA00023136"/>
    </source>
</evidence>
<keyword evidence="7 10" id="KW-1133">Transmembrane helix</keyword>
<dbReference type="Proteomes" id="UP001152651">
    <property type="component" value="Unassembled WGS sequence"/>
</dbReference>
<dbReference type="SMART" id="SM00052">
    <property type="entry name" value="EAL"/>
    <property type="match status" value="1"/>
</dbReference>
<dbReference type="Pfam" id="PF12792">
    <property type="entry name" value="CSS-motif"/>
    <property type="match status" value="1"/>
</dbReference>
<evidence type="ECO:0000313" key="13">
    <source>
        <dbReference type="Proteomes" id="UP001152651"/>
    </source>
</evidence>
<dbReference type="InterPro" id="IPR050706">
    <property type="entry name" value="Cyclic-di-GMP_PDE-like"/>
</dbReference>
<protein>
    <recommendedName>
        <fullName evidence="2">cyclic-guanylate-specific phosphodiesterase</fullName>
        <ecNumber evidence="2">3.1.4.52</ecNumber>
    </recommendedName>
</protein>
<gene>
    <name evidence="12" type="ORF">FBBNIHIM_03650</name>
</gene>
<evidence type="ECO:0000256" key="10">
    <source>
        <dbReference type="SAM" id="Phobius"/>
    </source>
</evidence>
<dbReference type="PANTHER" id="PTHR33121:SF81">
    <property type="entry name" value="CYCLIC DI-GMP PHOSPHODIESTERASE PDEB-RELATED"/>
    <property type="match status" value="1"/>
</dbReference>
<dbReference type="EMBL" id="CALSBS010000002">
    <property type="protein sequence ID" value="CAH6635907.1"/>
    <property type="molecule type" value="Genomic_DNA"/>
</dbReference>
<evidence type="ECO:0000256" key="5">
    <source>
        <dbReference type="ARBA" id="ARBA00022692"/>
    </source>
</evidence>
<evidence type="ECO:0000256" key="4">
    <source>
        <dbReference type="ARBA" id="ARBA00022636"/>
    </source>
</evidence>
<dbReference type="RefSeq" id="WP_253896984.1">
    <property type="nucleotide sequence ID" value="NZ_CALSBS010000002.1"/>
</dbReference>
<comment type="caution">
    <text evidence="12">The sequence shown here is derived from an EMBL/GenBank/DDBJ whole genome shotgun (WGS) entry which is preliminary data.</text>
</comment>
<evidence type="ECO:0000313" key="12">
    <source>
        <dbReference type="EMBL" id="CAH6635907.1"/>
    </source>
</evidence>
<keyword evidence="13" id="KW-1185">Reference proteome</keyword>
<evidence type="ECO:0000256" key="9">
    <source>
        <dbReference type="ARBA" id="ARBA00034290"/>
    </source>
</evidence>
<dbReference type="InterPro" id="IPR024744">
    <property type="entry name" value="CSS-motif_dom"/>
</dbReference>
<organism evidence="12 13">
    <name type="scientific">Pseudocitrobacter vendiensis</name>
    <dbReference type="NCBI Taxonomy" id="2488306"/>
    <lineage>
        <taxon>Bacteria</taxon>
        <taxon>Pseudomonadati</taxon>
        <taxon>Pseudomonadota</taxon>
        <taxon>Gammaproteobacteria</taxon>
        <taxon>Enterobacterales</taxon>
        <taxon>Enterobacteriaceae</taxon>
        <taxon>Pseudocitrobacter</taxon>
    </lineage>
</organism>
<evidence type="ECO:0000259" key="11">
    <source>
        <dbReference type="PROSITE" id="PS50883"/>
    </source>
</evidence>
<name>A0ABM9F5A4_9ENTR</name>
<dbReference type="EC" id="3.1.4.52" evidence="2"/>
<dbReference type="InterPro" id="IPR035919">
    <property type="entry name" value="EAL_sf"/>
</dbReference>
<dbReference type="PROSITE" id="PS50883">
    <property type="entry name" value="EAL"/>
    <property type="match status" value="1"/>
</dbReference>
<keyword evidence="4" id="KW-0973">c-di-GMP</keyword>
<dbReference type="Gene3D" id="3.20.20.450">
    <property type="entry name" value="EAL domain"/>
    <property type="match status" value="1"/>
</dbReference>
<dbReference type="SUPFAM" id="SSF141868">
    <property type="entry name" value="EAL domain-like"/>
    <property type="match status" value="1"/>
</dbReference>
<keyword evidence="6" id="KW-0378">Hydrolase</keyword>
<keyword evidence="3" id="KW-1003">Cell membrane</keyword>
<proteinExistence type="predicted"/>
<dbReference type="PANTHER" id="PTHR33121">
    <property type="entry name" value="CYCLIC DI-GMP PHOSPHODIESTERASE PDEF"/>
    <property type="match status" value="1"/>
</dbReference>
<evidence type="ECO:0000256" key="3">
    <source>
        <dbReference type="ARBA" id="ARBA00022475"/>
    </source>
</evidence>
<evidence type="ECO:0000256" key="7">
    <source>
        <dbReference type="ARBA" id="ARBA00022989"/>
    </source>
</evidence>
<comment type="subcellular location">
    <subcellularLocation>
        <location evidence="1">Cell membrane</location>
        <topology evidence="1">Multi-pass membrane protein</topology>
    </subcellularLocation>
</comment>
<feature type="domain" description="EAL" evidence="11">
    <location>
        <begin position="246"/>
        <end position="500"/>
    </location>
</feature>
<evidence type="ECO:0000256" key="1">
    <source>
        <dbReference type="ARBA" id="ARBA00004651"/>
    </source>
</evidence>
<keyword evidence="8 10" id="KW-0472">Membrane</keyword>
<accession>A0ABM9F5A4</accession>
<feature type="transmembrane region" description="Helical" evidence="10">
    <location>
        <begin position="221"/>
        <end position="239"/>
    </location>
</feature>
<feature type="transmembrane region" description="Helical" evidence="10">
    <location>
        <begin position="6"/>
        <end position="28"/>
    </location>
</feature>
<evidence type="ECO:0000256" key="6">
    <source>
        <dbReference type="ARBA" id="ARBA00022801"/>
    </source>
</evidence>